<dbReference type="PANTHER" id="PTHR46500">
    <property type="entry name" value="CILIA- AND FLAGELLA-ASSOCIATED PROTEIN 221"/>
    <property type="match status" value="1"/>
</dbReference>
<dbReference type="InterPro" id="IPR029676">
    <property type="entry name" value="CFAP221"/>
</dbReference>
<organism evidence="2 3">
    <name type="scientific">Poecilia latipinna</name>
    <name type="common">sailfin molly</name>
    <dbReference type="NCBI Taxonomy" id="48699"/>
    <lineage>
        <taxon>Eukaryota</taxon>
        <taxon>Metazoa</taxon>
        <taxon>Chordata</taxon>
        <taxon>Craniata</taxon>
        <taxon>Vertebrata</taxon>
        <taxon>Euteleostomi</taxon>
        <taxon>Actinopterygii</taxon>
        <taxon>Neopterygii</taxon>
        <taxon>Teleostei</taxon>
        <taxon>Neoteleostei</taxon>
        <taxon>Acanthomorphata</taxon>
        <taxon>Ovalentaria</taxon>
        <taxon>Atherinomorphae</taxon>
        <taxon>Cyprinodontiformes</taxon>
        <taxon>Poeciliidae</taxon>
        <taxon>Poeciliinae</taxon>
        <taxon>Poecilia</taxon>
    </lineage>
</organism>
<evidence type="ECO:0000313" key="3">
    <source>
        <dbReference type="Proteomes" id="UP000261500"/>
    </source>
</evidence>
<protein>
    <submittedName>
        <fullName evidence="2">Uncharacterized protein</fullName>
    </submittedName>
</protein>
<reference evidence="2" key="2">
    <citation type="submission" date="2025-09" db="UniProtKB">
        <authorList>
            <consortium name="Ensembl"/>
        </authorList>
    </citation>
    <scope>IDENTIFICATION</scope>
</reference>
<proteinExistence type="predicted"/>
<dbReference type="AlphaFoldDB" id="A0A3B3TQE7"/>
<evidence type="ECO:0000313" key="2">
    <source>
        <dbReference type="Ensembl" id="ENSPLAP00000002828.1"/>
    </source>
</evidence>
<feature type="region of interest" description="Disordered" evidence="1">
    <location>
        <begin position="1"/>
        <end position="29"/>
    </location>
</feature>
<name>A0A3B3TQE7_9TELE</name>
<dbReference type="GeneTree" id="ENSGT00940000178790"/>
<dbReference type="PANTHER" id="PTHR46500:SF1">
    <property type="entry name" value="CILIA- AND FLAGELLA-ASSOCIATED PROTEIN 221"/>
    <property type="match status" value="1"/>
</dbReference>
<dbReference type="GO" id="GO:0003341">
    <property type="term" value="P:cilium movement"/>
    <property type="evidence" value="ECO:0007669"/>
    <property type="project" value="InterPro"/>
</dbReference>
<evidence type="ECO:0000256" key="1">
    <source>
        <dbReference type="SAM" id="MobiDB-lite"/>
    </source>
</evidence>
<sequence>MRRQSLPFSRMEVAPPVPQTQSEIQKKERSLPLSQLVEETKSKVLPNHLLDSKIYARLKVNSHIEAEPAELHFSGFELGKSTPWTCCQVNTEQNRNKQDTCINTN</sequence>
<keyword evidence="3" id="KW-1185">Reference proteome</keyword>
<dbReference type="STRING" id="48699.ENSPLAP00000002828"/>
<accession>A0A3B3TQE7</accession>
<dbReference type="GO" id="GO:0097729">
    <property type="term" value="C:9+2 motile cilium"/>
    <property type="evidence" value="ECO:0007669"/>
    <property type="project" value="TreeGrafter"/>
</dbReference>
<dbReference type="Ensembl" id="ENSPLAT00000012403.1">
    <property type="protein sequence ID" value="ENSPLAP00000002828.1"/>
    <property type="gene ID" value="ENSPLAG00000004186.1"/>
</dbReference>
<reference evidence="2" key="1">
    <citation type="submission" date="2025-08" db="UniProtKB">
        <authorList>
            <consortium name="Ensembl"/>
        </authorList>
    </citation>
    <scope>IDENTIFICATION</scope>
</reference>
<dbReference type="GO" id="GO:0044458">
    <property type="term" value="P:motile cilium assembly"/>
    <property type="evidence" value="ECO:0007669"/>
    <property type="project" value="TreeGrafter"/>
</dbReference>
<dbReference type="Proteomes" id="UP000261500">
    <property type="component" value="Unplaced"/>
</dbReference>